<evidence type="ECO:0000256" key="1">
    <source>
        <dbReference type="ARBA" id="ARBA00022679"/>
    </source>
</evidence>
<sequence>MKRGIYIVANDKVLEQTIAFLKSLRHYDAETPVILIPFDANYQRVLEVTEPFGVTLFEDLDFVDDLCLKLHNIFGKGFFNTPNKQRKQACWFGPFDEFLYIDVDIIVFEKIIENLSYLEDYDFLCCDYQYTNGTKNVFTSKVLEDGVFTEDDLQDVFNSGWWASKKGLFSLEDLYETFAECAEHPDYFDFSQKTTDQPIFNYLVLKRIQRRFNLVRRPGKAPGSWARSPHFQREGDRLIDTKTGQPLQYLHWAGVRIEPGCPYWDIWEHYRYLGEETPERTAIAPPTPSISRQWLDRLKQFLKGLQP</sequence>
<dbReference type="Gene3D" id="3.90.550.10">
    <property type="entry name" value="Spore Coat Polysaccharide Biosynthesis Protein SpsA, Chain A"/>
    <property type="match status" value="1"/>
</dbReference>
<keyword evidence="1" id="KW-0808">Transferase</keyword>
<proteinExistence type="predicted"/>
<dbReference type="EMBL" id="CP098611">
    <property type="protein sequence ID" value="USR91099.1"/>
    <property type="molecule type" value="Genomic_DNA"/>
</dbReference>
<dbReference type="RefSeq" id="WP_252663131.1">
    <property type="nucleotide sequence ID" value="NZ_CP098611.1"/>
</dbReference>
<accession>A0ABY5APG8</accession>
<dbReference type="Proteomes" id="UP001056708">
    <property type="component" value="Chromosome"/>
</dbReference>
<gene>
    <name evidence="2" type="ORF">NEA10_20105</name>
</gene>
<protein>
    <submittedName>
        <fullName evidence="2">Alpha-1,3-mannosyltransferase family protein</fullName>
    </submittedName>
</protein>
<dbReference type="Pfam" id="PF11051">
    <property type="entry name" value="Mannosyl_trans3"/>
    <property type="match status" value="1"/>
</dbReference>
<evidence type="ECO:0000313" key="2">
    <source>
        <dbReference type="EMBL" id="USR91099.1"/>
    </source>
</evidence>
<name>A0ABY5APG8_9CYAN</name>
<evidence type="ECO:0000313" key="3">
    <source>
        <dbReference type="Proteomes" id="UP001056708"/>
    </source>
</evidence>
<dbReference type="InterPro" id="IPR054619">
    <property type="entry name" value="Npun_R2821-like"/>
</dbReference>
<keyword evidence="3" id="KW-1185">Reference proteome</keyword>
<dbReference type="SUPFAM" id="SSF53448">
    <property type="entry name" value="Nucleotide-diphospho-sugar transferases"/>
    <property type="match status" value="1"/>
</dbReference>
<dbReference type="NCBIfam" id="NF045582">
    <property type="entry name" value="Npun_R2823_gen"/>
    <property type="match status" value="1"/>
</dbReference>
<dbReference type="InterPro" id="IPR029044">
    <property type="entry name" value="Nucleotide-diphossugar_trans"/>
</dbReference>
<dbReference type="InterPro" id="IPR022751">
    <property type="entry name" value="Alpha_mannosyltransferase"/>
</dbReference>
<organism evidence="2 3">
    <name type="scientific">Phormidium yuhuli AB48</name>
    <dbReference type="NCBI Taxonomy" id="2940671"/>
    <lineage>
        <taxon>Bacteria</taxon>
        <taxon>Bacillati</taxon>
        <taxon>Cyanobacteriota</taxon>
        <taxon>Cyanophyceae</taxon>
        <taxon>Oscillatoriophycideae</taxon>
        <taxon>Oscillatoriales</taxon>
        <taxon>Oscillatoriaceae</taxon>
        <taxon>Phormidium</taxon>
        <taxon>Phormidium yuhuli</taxon>
    </lineage>
</organism>
<reference evidence="2" key="1">
    <citation type="submission" date="2022-06" db="EMBL/GenBank/DDBJ databases">
        <title>Genome sequence of Phormidium yuhuli AB48 isolated from an industrial photobioreactor environment.</title>
        <authorList>
            <person name="Qiu Y."/>
            <person name="Noonan A.J.C."/>
            <person name="Dofher K."/>
            <person name="Koch M."/>
            <person name="Kieft B."/>
            <person name="Lin X."/>
            <person name="Ziels R.M."/>
            <person name="Hallam S.J."/>
        </authorList>
    </citation>
    <scope>NUCLEOTIDE SEQUENCE</scope>
    <source>
        <strain evidence="2">AB48</strain>
    </source>
</reference>